<dbReference type="Pfam" id="PF12697">
    <property type="entry name" value="Abhydrolase_6"/>
    <property type="match status" value="1"/>
</dbReference>
<dbReference type="EMBL" id="MU001499">
    <property type="protein sequence ID" value="KAF2445955.1"/>
    <property type="molecule type" value="Genomic_DNA"/>
</dbReference>
<protein>
    <submittedName>
        <fullName evidence="2">Alpha/beta-hydrolase</fullName>
    </submittedName>
</protein>
<keyword evidence="3" id="KW-1185">Reference proteome</keyword>
<evidence type="ECO:0000313" key="3">
    <source>
        <dbReference type="Proteomes" id="UP000799764"/>
    </source>
</evidence>
<dbReference type="InterPro" id="IPR029058">
    <property type="entry name" value="AB_hydrolase_fold"/>
</dbReference>
<sequence>MSASAVSIQDEKLKSLGLQKTTVNKEQVVSYSRGLGAVSEQNPILVLIHGYPQSSYMWRHLIPLLPADAPIFVPDLPGYGASAPIEDNSKYSVGSTILAALLTEAKRTSSKPLDKLPIVLIGHDRGARVAHHLAVEGFSGVSIKAVSLIDIVPTIVQWEASSKNPAEVVGYFHWPLLANVDLATRLIKAFGPGNWCEEMCLRWAGKTAAALSSFKADDALAVYRGFFEQSHTLDASNKDYEAGATVDVEVEKGWRQKGKKIGAKTLLVYSESYIGKRYDFPEVWKEWVEGDLQFHALGGGVGHFGAEEAPKETAEALGKWLKGL</sequence>
<gene>
    <name evidence="2" type="ORF">P171DRAFT_431332</name>
</gene>
<dbReference type="Gene3D" id="3.40.50.1820">
    <property type="entry name" value="alpha/beta hydrolase"/>
    <property type="match status" value="1"/>
</dbReference>
<dbReference type="AlphaFoldDB" id="A0A9P4UDA2"/>
<dbReference type="Proteomes" id="UP000799764">
    <property type="component" value="Unassembled WGS sequence"/>
</dbReference>
<feature type="domain" description="AB hydrolase-1" evidence="1">
    <location>
        <begin position="45"/>
        <end position="316"/>
    </location>
</feature>
<accession>A0A9P4UDA2</accession>
<organism evidence="2 3">
    <name type="scientific">Karstenula rhodostoma CBS 690.94</name>
    <dbReference type="NCBI Taxonomy" id="1392251"/>
    <lineage>
        <taxon>Eukaryota</taxon>
        <taxon>Fungi</taxon>
        <taxon>Dikarya</taxon>
        <taxon>Ascomycota</taxon>
        <taxon>Pezizomycotina</taxon>
        <taxon>Dothideomycetes</taxon>
        <taxon>Pleosporomycetidae</taxon>
        <taxon>Pleosporales</taxon>
        <taxon>Massarineae</taxon>
        <taxon>Didymosphaeriaceae</taxon>
        <taxon>Karstenula</taxon>
    </lineage>
</organism>
<evidence type="ECO:0000259" key="1">
    <source>
        <dbReference type="Pfam" id="PF12697"/>
    </source>
</evidence>
<comment type="caution">
    <text evidence="2">The sequence shown here is derived from an EMBL/GenBank/DDBJ whole genome shotgun (WGS) entry which is preliminary data.</text>
</comment>
<name>A0A9P4UDA2_9PLEO</name>
<dbReference type="OrthoDB" id="408373at2759"/>
<reference evidence="2" key="1">
    <citation type="journal article" date="2020" name="Stud. Mycol.">
        <title>101 Dothideomycetes genomes: a test case for predicting lifestyles and emergence of pathogens.</title>
        <authorList>
            <person name="Haridas S."/>
            <person name="Albert R."/>
            <person name="Binder M."/>
            <person name="Bloem J."/>
            <person name="Labutti K."/>
            <person name="Salamov A."/>
            <person name="Andreopoulos B."/>
            <person name="Baker S."/>
            <person name="Barry K."/>
            <person name="Bills G."/>
            <person name="Bluhm B."/>
            <person name="Cannon C."/>
            <person name="Castanera R."/>
            <person name="Culley D."/>
            <person name="Daum C."/>
            <person name="Ezra D."/>
            <person name="Gonzalez J."/>
            <person name="Henrissat B."/>
            <person name="Kuo A."/>
            <person name="Liang C."/>
            <person name="Lipzen A."/>
            <person name="Lutzoni F."/>
            <person name="Magnuson J."/>
            <person name="Mondo S."/>
            <person name="Nolan M."/>
            <person name="Ohm R."/>
            <person name="Pangilinan J."/>
            <person name="Park H.-J."/>
            <person name="Ramirez L."/>
            <person name="Alfaro M."/>
            <person name="Sun H."/>
            <person name="Tritt A."/>
            <person name="Yoshinaga Y."/>
            <person name="Zwiers L.-H."/>
            <person name="Turgeon B."/>
            <person name="Goodwin S."/>
            <person name="Spatafora J."/>
            <person name="Crous P."/>
            <person name="Grigoriev I."/>
        </authorList>
    </citation>
    <scope>NUCLEOTIDE SEQUENCE</scope>
    <source>
        <strain evidence="2">CBS 690.94</strain>
    </source>
</reference>
<proteinExistence type="predicted"/>
<dbReference type="PANTHER" id="PTHR43329">
    <property type="entry name" value="EPOXIDE HYDROLASE"/>
    <property type="match status" value="1"/>
</dbReference>
<evidence type="ECO:0000313" key="2">
    <source>
        <dbReference type="EMBL" id="KAF2445955.1"/>
    </source>
</evidence>
<dbReference type="SUPFAM" id="SSF53474">
    <property type="entry name" value="alpha/beta-Hydrolases"/>
    <property type="match status" value="1"/>
</dbReference>
<dbReference type="InterPro" id="IPR000073">
    <property type="entry name" value="AB_hydrolase_1"/>
</dbReference>